<dbReference type="EMBL" id="QGKV02000649">
    <property type="protein sequence ID" value="KAF3580821.1"/>
    <property type="molecule type" value="Genomic_DNA"/>
</dbReference>
<gene>
    <name evidence="1" type="ORF">DY000_02029684</name>
</gene>
<reference evidence="1 2" key="1">
    <citation type="journal article" date="2020" name="BMC Genomics">
        <title>Intraspecific diversification of the crop wild relative Brassica cretica Lam. using demographic model selection.</title>
        <authorList>
            <person name="Kioukis A."/>
            <person name="Michalopoulou V.A."/>
            <person name="Briers L."/>
            <person name="Pirintsos S."/>
            <person name="Studholme D.J."/>
            <person name="Pavlidis P."/>
            <person name="Sarris P.F."/>
        </authorList>
    </citation>
    <scope>NUCLEOTIDE SEQUENCE [LARGE SCALE GENOMIC DNA]</scope>
    <source>
        <strain evidence="2">cv. PFS-1207/04</strain>
    </source>
</reference>
<proteinExistence type="predicted"/>
<evidence type="ECO:0000313" key="2">
    <source>
        <dbReference type="Proteomes" id="UP000266723"/>
    </source>
</evidence>
<sequence>MILIKSGMIHVKSGMIHIKSDMIQVKSGSAVNSGLSRCLGRTCTGSVRSVFRSWTWSKLHSGCKWVEAVHGSIILSGTARKANLG</sequence>
<dbReference type="Proteomes" id="UP000266723">
    <property type="component" value="Unassembled WGS sequence"/>
</dbReference>
<evidence type="ECO:0000313" key="1">
    <source>
        <dbReference type="EMBL" id="KAF3580821.1"/>
    </source>
</evidence>
<name>A0ABQ7DTG7_BRACR</name>
<accession>A0ABQ7DTG7</accession>
<organism evidence="1 2">
    <name type="scientific">Brassica cretica</name>
    <name type="common">Mustard</name>
    <dbReference type="NCBI Taxonomy" id="69181"/>
    <lineage>
        <taxon>Eukaryota</taxon>
        <taxon>Viridiplantae</taxon>
        <taxon>Streptophyta</taxon>
        <taxon>Embryophyta</taxon>
        <taxon>Tracheophyta</taxon>
        <taxon>Spermatophyta</taxon>
        <taxon>Magnoliopsida</taxon>
        <taxon>eudicotyledons</taxon>
        <taxon>Gunneridae</taxon>
        <taxon>Pentapetalae</taxon>
        <taxon>rosids</taxon>
        <taxon>malvids</taxon>
        <taxon>Brassicales</taxon>
        <taxon>Brassicaceae</taxon>
        <taxon>Brassiceae</taxon>
        <taxon>Brassica</taxon>
    </lineage>
</organism>
<protein>
    <submittedName>
        <fullName evidence="1">Uncharacterized protein</fullName>
    </submittedName>
</protein>
<keyword evidence="2" id="KW-1185">Reference proteome</keyword>
<comment type="caution">
    <text evidence="1">The sequence shown here is derived from an EMBL/GenBank/DDBJ whole genome shotgun (WGS) entry which is preliminary data.</text>
</comment>